<evidence type="ECO:0000313" key="4">
    <source>
        <dbReference type="Proteomes" id="UP000049979"/>
    </source>
</evidence>
<dbReference type="RefSeq" id="WP_055068032.1">
    <property type="nucleotide sequence ID" value="NZ_CP173697.1"/>
</dbReference>
<keyword evidence="1" id="KW-0732">Signal</keyword>
<accession>A0A0M6WPP8</accession>
<evidence type="ECO:0000313" key="3">
    <source>
        <dbReference type="EMBL" id="CRL39367.1"/>
    </source>
</evidence>
<sequence length="176" mass="19283">MKKKLVVCILCGMMAMSALTCGIGSVFAAESPETPVISAQEGEQIPNPWKEYTSVKDAENAVGFSVKLPKKISGYTKDMIQAVDGLVLQVFYKSGDKEILIRKALISQGKDISGDYNVYDVTKKVSVKGKKRKVTIKGTEKKKNLAVWSDGTYSYSLYTSAGMSQKALIRLVKQVQ</sequence>
<dbReference type="Proteomes" id="UP000049979">
    <property type="component" value="Unassembled WGS sequence"/>
</dbReference>
<name>A0A0M6WPP8_9FIRM</name>
<reference evidence="4" key="1">
    <citation type="submission" date="2015-05" db="EMBL/GenBank/DDBJ databases">
        <authorList>
            <consortium name="Pathogen Informatics"/>
        </authorList>
    </citation>
    <scope>NUCLEOTIDE SEQUENCE [LARGE SCALE GENOMIC DNA]</scope>
    <source>
        <strain evidence="4">M72</strain>
    </source>
</reference>
<keyword evidence="4" id="KW-1185">Reference proteome</keyword>
<feature type="domain" description="DUF4367" evidence="2">
    <location>
        <begin position="74"/>
        <end position="175"/>
    </location>
</feature>
<gene>
    <name evidence="3" type="ORF">M72_29521</name>
</gene>
<dbReference type="Pfam" id="PF14285">
    <property type="entry name" value="DUF4367"/>
    <property type="match status" value="1"/>
</dbReference>
<dbReference type="InterPro" id="IPR025377">
    <property type="entry name" value="DUF4367"/>
</dbReference>
<protein>
    <recommendedName>
        <fullName evidence="2">DUF4367 domain-containing protein</fullName>
    </recommendedName>
</protein>
<feature type="signal peptide" evidence="1">
    <location>
        <begin position="1"/>
        <end position="28"/>
    </location>
</feature>
<dbReference type="OrthoDB" id="7061752at2"/>
<dbReference type="AlphaFoldDB" id="A0A0M6WPP8"/>
<dbReference type="EMBL" id="CVRR01000023">
    <property type="protein sequence ID" value="CRL39367.1"/>
    <property type="molecule type" value="Genomic_DNA"/>
</dbReference>
<evidence type="ECO:0000256" key="1">
    <source>
        <dbReference type="SAM" id="SignalP"/>
    </source>
</evidence>
<evidence type="ECO:0000259" key="2">
    <source>
        <dbReference type="Pfam" id="PF14285"/>
    </source>
</evidence>
<dbReference type="STRING" id="301302.ERS852420_00863"/>
<organism evidence="3 4">
    <name type="scientific">Roseburia faecis</name>
    <dbReference type="NCBI Taxonomy" id="301302"/>
    <lineage>
        <taxon>Bacteria</taxon>
        <taxon>Bacillati</taxon>
        <taxon>Bacillota</taxon>
        <taxon>Clostridia</taxon>
        <taxon>Lachnospirales</taxon>
        <taxon>Lachnospiraceae</taxon>
        <taxon>Roseburia</taxon>
    </lineage>
</organism>
<feature type="chain" id="PRO_5005806537" description="DUF4367 domain-containing protein" evidence="1">
    <location>
        <begin position="29"/>
        <end position="176"/>
    </location>
</feature>
<proteinExistence type="predicted"/>